<dbReference type="PANTHER" id="PTHR30189">
    <property type="entry name" value="LPS-ASSEMBLY PROTEIN"/>
    <property type="match status" value="1"/>
</dbReference>
<keyword evidence="2" id="KW-0472">Membrane</keyword>
<feature type="domain" description="Organic solvent tolerance-like N-terminal" evidence="5">
    <location>
        <begin position="63"/>
        <end position="172"/>
    </location>
</feature>
<protein>
    <submittedName>
        <fullName evidence="7">OMP809</fullName>
    </submittedName>
</protein>
<feature type="chain" id="PRO_5039944310" evidence="4">
    <location>
        <begin position="17"/>
        <end position="758"/>
    </location>
</feature>
<accession>A0A1M4NHQ3</accession>
<dbReference type="AlphaFoldDB" id="A0A1M4NHQ3"/>
<dbReference type="InterPro" id="IPR007543">
    <property type="entry name" value="LptD_C"/>
</dbReference>
<evidence type="ECO:0000256" key="3">
    <source>
        <dbReference type="ARBA" id="ARBA00023237"/>
    </source>
</evidence>
<name>A0A1M4NHQ3_HELBI</name>
<dbReference type="Pfam" id="PF03968">
    <property type="entry name" value="LptD_N"/>
    <property type="match status" value="1"/>
</dbReference>
<dbReference type="GO" id="GO:0043165">
    <property type="term" value="P:Gram-negative-bacterium-type cell outer membrane assembly"/>
    <property type="evidence" value="ECO:0007669"/>
    <property type="project" value="InterPro"/>
</dbReference>
<gene>
    <name evidence="7" type="primary">omp809</name>
</gene>
<evidence type="ECO:0000256" key="4">
    <source>
        <dbReference type="SAM" id="SignalP"/>
    </source>
</evidence>
<evidence type="ECO:0000259" key="6">
    <source>
        <dbReference type="Pfam" id="PF04453"/>
    </source>
</evidence>
<dbReference type="InterPro" id="IPR050218">
    <property type="entry name" value="LptD"/>
</dbReference>
<dbReference type="RefSeq" id="WP_104638163.1">
    <property type="nucleotide sequence ID" value="NZ_FZEH01000029.1"/>
</dbReference>
<evidence type="ECO:0000256" key="1">
    <source>
        <dbReference type="ARBA" id="ARBA00022729"/>
    </source>
</evidence>
<dbReference type="GO" id="GO:0009279">
    <property type="term" value="C:cell outer membrane"/>
    <property type="evidence" value="ECO:0007669"/>
    <property type="project" value="InterPro"/>
</dbReference>
<keyword evidence="1 4" id="KW-0732">Signal</keyword>
<dbReference type="HAMAP" id="MF_01411">
    <property type="entry name" value="LPS_assembly_LptD"/>
    <property type="match status" value="1"/>
</dbReference>
<reference evidence="7" key="1">
    <citation type="submission" date="2016-10" db="EMBL/GenBank/DDBJ databases">
        <title>Proteomic and phylogenetic analysis of the outer membrane protein repertoire of gastric Helicobacter species.</title>
        <authorList>
            <person name="Joosten M."/>
        </authorList>
    </citation>
    <scope>NUCLEOTIDE SEQUENCE</scope>
    <source>
        <strain evidence="7">10</strain>
    </source>
</reference>
<dbReference type="InterPro" id="IPR020889">
    <property type="entry name" value="LipoPS_assembly_LptD"/>
</dbReference>
<sequence length="758" mass="87988">MVLRFFLLLALLWVLAQSKQQVAVQKFDKKNHKIFELMADHVEAKNNIVTASGHAILLNYDVYILADQVVYDTKKKEATLEGHVRVYRGEGLLVQSEHVKIKLNEKYELIFPFYVQDSVTGIWISADIAHADNDKYHIKNLTTSGCSIDNPIWHVRASSGHFNATKSHLSLWNSKIFLGNIPVLYLPYVFVSTSTKRASGLLYPEFGTSNLAGFIYLQPVYVAPKDSWDMTFTPQIRSKRGLGINFQARVINSHQDKFLFNMRYFYNYDKYTKLYDLRNQNVFGFETMNASRQTLQKYFKLHHPLDNAFYLDFLYMNDLDYVRFEKVNKRITDATHMSRGNYYVQTNNHFYGFYLKYFLNLNKINNNTTFQSLPNLQYHKYLAPLGWKHLLYSLDYQFNNIVRQVGYGYVQNSIAVPLGMQFSLFKKYLSVGIWNSVSAGNVAIMNTKHSYVPNIEGVSREFGNYFSSSYALYLNTDLAREYNKFLHTIQLQAVLSGAYYTYTDGLFNNQMYVMSAQASNNFVATASGHTLSDYDYRGQIYDAVWNPSSIVVRNPSSKQLYLNLTQYLYGLGGQELLYWRISQSLDFDDQISIARTPMETKIGFSPLKGLDIYGTLFYSWYYNSIDEVSINANYTRKFLSANISYYVKKNFNDNGINKIVQNTSNYLKAGLSNDFRWFALNASVGYDIENNVILNWRVGLFKKIRCFGVGLEFVNQRRPVLTSNPNDPLRVYENNYIKLTLDFSPITKTNITYRQLKR</sequence>
<evidence type="ECO:0000256" key="2">
    <source>
        <dbReference type="ARBA" id="ARBA00023136"/>
    </source>
</evidence>
<feature type="signal peptide" evidence="4">
    <location>
        <begin position="1"/>
        <end position="16"/>
    </location>
</feature>
<dbReference type="EMBL" id="LT633262">
    <property type="protein sequence ID" value="SFZ71543.1"/>
    <property type="molecule type" value="Genomic_DNA"/>
</dbReference>
<dbReference type="GO" id="GO:0015920">
    <property type="term" value="P:lipopolysaccharide transport"/>
    <property type="evidence" value="ECO:0007669"/>
    <property type="project" value="InterPro"/>
</dbReference>
<evidence type="ECO:0000313" key="7">
    <source>
        <dbReference type="EMBL" id="SFZ71543.1"/>
    </source>
</evidence>
<organism evidence="7">
    <name type="scientific">Helicobacter bizzozeronii</name>
    <dbReference type="NCBI Taxonomy" id="56877"/>
    <lineage>
        <taxon>Bacteria</taxon>
        <taxon>Pseudomonadati</taxon>
        <taxon>Campylobacterota</taxon>
        <taxon>Epsilonproteobacteria</taxon>
        <taxon>Campylobacterales</taxon>
        <taxon>Helicobacteraceae</taxon>
        <taxon>Helicobacter</taxon>
    </lineage>
</organism>
<dbReference type="Pfam" id="PF04453">
    <property type="entry name" value="LptD"/>
    <property type="match status" value="1"/>
</dbReference>
<evidence type="ECO:0000259" key="5">
    <source>
        <dbReference type="Pfam" id="PF03968"/>
    </source>
</evidence>
<dbReference type="GO" id="GO:1990351">
    <property type="term" value="C:transporter complex"/>
    <property type="evidence" value="ECO:0007669"/>
    <property type="project" value="TreeGrafter"/>
</dbReference>
<dbReference type="InterPro" id="IPR005653">
    <property type="entry name" value="OstA-like_N"/>
</dbReference>
<feature type="domain" description="LptD C-terminal" evidence="6">
    <location>
        <begin position="295"/>
        <end position="653"/>
    </location>
</feature>
<keyword evidence="3" id="KW-0998">Cell outer membrane</keyword>
<proteinExistence type="inferred from homology"/>
<dbReference type="PANTHER" id="PTHR30189:SF1">
    <property type="entry name" value="LPS-ASSEMBLY PROTEIN LPTD"/>
    <property type="match status" value="1"/>
</dbReference>